<gene>
    <name evidence="1" type="ORF">QNI22_00785</name>
</gene>
<organism evidence="1 2">
    <name type="scientific">Xanthocytophaga agilis</name>
    <dbReference type="NCBI Taxonomy" id="3048010"/>
    <lineage>
        <taxon>Bacteria</taxon>
        <taxon>Pseudomonadati</taxon>
        <taxon>Bacteroidota</taxon>
        <taxon>Cytophagia</taxon>
        <taxon>Cytophagales</taxon>
        <taxon>Rhodocytophagaceae</taxon>
        <taxon>Xanthocytophaga</taxon>
    </lineage>
</organism>
<dbReference type="RefSeq" id="WP_313998491.1">
    <property type="nucleotide sequence ID" value="NZ_JASJOU010000001.1"/>
</dbReference>
<evidence type="ECO:0008006" key="3">
    <source>
        <dbReference type="Google" id="ProtNLM"/>
    </source>
</evidence>
<dbReference type="Proteomes" id="UP001232063">
    <property type="component" value="Unassembled WGS sequence"/>
</dbReference>
<evidence type="ECO:0000313" key="1">
    <source>
        <dbReference type="EMBL" id="MDJ1499155.1"/>
    </source>
</evidence>
<dbReference type="InterPro" id="IPR011250">
    <property type="entry name" value="OMP/PagP_B-barrel"/>
</dbReference>
<protein>
    <recommendedName>
        <fullName evidence="3">Outer membrane protein beta-barrel domain-containing protein</fullName>
    </recommendedName>
</protein>
<dbReference type="AlphaFoldDB" id="A0AAE3UBK9"/>
<reference evidence="1" key="1">
    <citation type="submission" date="2023-05" db="EMBL/GenBank/DDBJ databases">
        <authorList>
            <person name="Zhang X."/>
        </authorList>
    </citation>
    <scope>NUCLEOTIDE SEQUENCE</scope>
    <source>
        <strain evidence="1">BD1B2-1</strain>
    </source>
</reference>
<name>A0AAE3UBK9_9BACT</name>
<dbReference type="EMBL" id="JASJOU010000001">
    <property type="protein sequence ID" value="MDJ1499155.1"/>
    <property type="molecule type" value="Genomic_DNA"/>
</dbReference>
<dbReference type="SUPFAM" id="SSF56925">
    <property type="entry name" value="OMPA-like"/>
    <property type="match status" value="1"/>
</dbReference>
<accession>A0AAE3UBK9</accession>
<dbReference type="Gene3D" id="2.40.160.20">
    <property type="match status" value="1"/>
</dbReference>
<evidence type="ECO:0000313" key="2">
    <source>
        <dbReference type="Proteomes" id="UP001232063"/>
    </source>
</evidence>
<proteinExistence type="predicted"/>
<sequence length="175" mass="19184">MKKLLWTIGLFSLFTINTICGQTGHGAAMAGGGLRLFFPKNSDNFTMEFNPRLGFFVANNIAVGGILPVTINRTGNTRISSVGLKPFGRFYLGSSQLKLFLEGRFGLEHFTAKEVSTDRRINQYDDISVGFGAGLAAFLNKHVALEPQVSYDVYNRNTAQYAGVTVSVALQVYFP</sequence>
<keyword evidence="2" id="KW-1185">Reference proteome</keyword>
<comment type="caution">
    <text evidence="1">The sequence shown here is derived from an EMBL/GenBank/DDBJ whole genome shotgun (WGS) entry which is preliminary data.</text>
</comment>